<feature type="domain" description="Histidine kinase" evidence="8">
    <location>
        <begin position="300"/>
        <end position="410"/>
    </location>
</feature>
<keyword evidence="6" id="KW-0902">Two-component regulatory system</keyword>
<evidence type="ECO:0000256" key="3">
    <source>
        <dbReference type="ARBA" id="ARBA00022553"/>
    </source>
</evidence>
<feature type="transmembrane region" description="Helical" evidence="7">
    <location>
        <begin position="80"/>
        <end position="100"/>
    </location>
</feature>
<accession>A0A1M6JD43</accession>
<sequence>MKDLKQMILIGLFVSVGSQFHLKFFSEGFLITSSIIILPILLYIYDYLSAFKTVLIVAVMSPCFRYLIEIFRGYTLSEAAVMVYPDIFFYVAYAFFFYLLYTRKKRHQLSDFILAILMCDFLSNLVELGVRTRVTEMEDSMILLIIGVAVVRAIIVFALILLLETYKSIMDKRDHLKRYEKLYMLTSFFKSESYYIKKNMDQIESLMKKGFEIHKAVAEGENNEGLEKMTLEFAKDIHEVKKDYQQVVKGLDILEDDKMESVPMDIADIVKIITASIDKSEVNLRIAINFNEKIKEHYYLTSILRNMINNSLEAFGKTKYPRIDIETERQDDACIFTIRDNGCGIKPEYIDDVFFPGFSTKFNMETGDIFRGLGLSIVKDLIETHFNGRLAIDSKVGTGTEMKIEIPIANLRGDI</sequence>
<evidence type="ECO:0000256" key="6">
    <source>
        <dbReference type="ARBA" id="ARBA00023012"/>
    </source>
</evidence>
<keyword evidence="7" id="KW-1133">Transmembrane helix</keyword>
<dbReference type="Proteomes" id="UP000184052">
    <property type="component" value="Unassembled WGS sequence"/>
</dbReference>
<reference evidence="9 10" key="1">
    <citation type="submission" date="2016-11" db="EMBL/GenBank/DDBJ databases">
        <authorList>
            <person name="Jaros S."/>
            <person name="Januszkiewicz K."/>
            <person name="Wedrychowicz H."/>
        </authorList>
    </citation>
    <scope>NUCLEOTIDE SEQUENCE [LARGE SCALE GENOMIC DNA]</scope>
    <source>
        <strain evidence="9 10">DSM 17477</strain>
    </source>
</reference>
<dbReference type="PROSITE" id="PS50109">
    <property type="entry name" value="HIS_KIN"/>
    <property type="match status" value="1"/>
</dbReference>
<gene>
    <name evidence="9" type="ORF">SAMN02745751_02578</name>
</gene>
<organism evidence="9 10">
    <name type="scientific">Dethiosulfatibacter aminovorans DSM 17477</name>
    <dbReference type="NCBI Taxonomy" id="1121476"/>
    <lineage>
        <taxon>Bacteria</taxon>
        <taxon>Bacillati</taxon>
        <taxon>Bacillota</taxon>
        <taxon>Tissierellia</taxon>
        <taxon>Dethiosulfatibacter</taxon>
    </lineage>
</organism>
<keyword evidence="7" id="KW-0472">Membrane</keyword>
<evidence type="ECO:0000313" key="9">
    <source>
        <dbReference type="EMBL" id="SHJ44598.1"/>
    </source>
</evidence>
<dbReference type="STRING" id="1121476.SAMN02745751_02578"/>
<dbReference type="InterPro" id="IPR005467">
    <property type="entry name" value="His_kinase_dom"/>
</dbReference>
<dbReference type="InterPro" id="IPR003594">
    <property type="entry name" value="HATPase_dom"/>
</dbReference>
<dbReference type="PRINTS" id="PR00344">
    <property type="entry name" value="BCTRLSENSOR"/>
</dbReference>
<dbReference type="Pfam" id="PF02518">
    <property type="entry name" value="HATPase_c"/>
    <property type="match status" value="1"/>
</dbReference>
<name>A0A1M6JD43_9FIRM</name>
<keyword evidence="5 9" id="KW-0418">Kinase</keyword>
<evidence type="ECO:0000256" key="7">
    <source>
        <dbReference type="SAM" id="Phobius"/>
    </source>
</evidence>
<dbReference type="Gene3D" id="3.30.565.10">
    <property type="entry name" value="Histidine kinase-like ATPase, C-terminal domain"/>
    <property type="match status" value="1"/>
</dbReference>
<evidence type="ECO:0000313" key="10">
    <source>
        <dbReference type="Proteomes" id="UP000184052"/>
    </source>
</evidence>
<dbReference type="InterPro" id="IPR052162">
    <property type="entry name" value="Sensor_kinase/Photoreceptor"/>
</dbReference>
<dbReference type="PANTHER" id="PTHR43304">
    <property type="entry name" value="PHYTOCHROME-LIKE PROTEIN CPH1"/>
    <property type="match status" value="1"/>
</dbReference>
<evidence type="ECO:0000256" key="4">
    <source>
        <dbReference type="ARBA" id="ARBA00022679"/>
    </source>
</evidence>
<evidence type="ECO:0000256" key="5">
    <source>
        <dbReference type="ARBA" id="ARBA00022777"/>
    </source>
</evidence>
<proteinExistence type="predicted"/>
<comment type="catalytic activity">
    <reaction evidence="1">
        <text>ATP + protein L-histidine = ADP + protein N-phospho-L-histidine.</text>
        <dbReference type="EC" id="2.7.13.3"/>
    </reaction>
</comment>
<dbReference type="PANTHER" id="PTHR43304:SF1">
    <property type="entry name" value="PAC DOMAIN-CONTAINING PROTEIN"/>
    <property type="match status" value="1"/>
</dbReference>
<keyword evidence="10" id="KW-1185">Reference proteome</keyword>
<dbReference type="EC" id="2.7.13.3" evidence="2"/>
<feature type="transmembrane region" description="Helical" evidence="7">
    <location>
        <begin position="142"/>
        <end position="163"/>
    </location>
</feature>
<evidence type="ECO:0000256" key="1">
    <source>
        <dbReference type="ARBA" id="ARBA00000085"/>
    </source>
</evidence>
<dbReference type="RefSeq" id="WP_073049989.1">
    <property type="nucleotide sequence ID" value="NZ_FQZL01000021.1"/>
</dbReference>
<keyword evidence="3" id="KW-0597">Phosphoprotein</keyword>
<dbReference type="GO" id="GO:0004673">
    <property type="term" value="F:protein histidine kinase activity"/>
    <property type="evidence" value="ECO:0007669"/>
    <property type="project" value="UniProtKB-EC"/>
</dbReference>
<dbReference type="SUPFAM" id="SSF55874">
    <property type="entry name" value="ATPase domain of HSP90 chaperone/DNA topoisomerase II/histidine kinase"/>
    <property type="match status" value="1"/>
</dbReference>
<dbReference type="InterPro" id="IPR004358">
    <property type="entry name" value="Sig_transdc_His_kin-like_C"/>
</dbReference>
<keyword evidence="4" id="KW-0808">Transferase</keyword>
<dbReference type="SMART" id="SM00387">
    <property type="entry name" value="HATPase_c"/>
    <property type="match status" value="1"/>
</dbReference>
<dbReference type="OrthoDB" id="9780487at2"/>
<evidence type="ECO:0000259" key="8">
    <source>
        <dbReference type="PROSITE" id="PS50109"/>
    </source>
</evidence>
<dbReference type="AlphaFoldDB" id="A0A1M6JD43"/>
<dbReference type="EMBL" id="FQZL01000021">
    <property type="protein sequence ID" value="SHJ44598.1"/>
    <property type="molecule type" value="Genomic_DNA"/>
</dbReference>
<feature type="transmembrane region" description="Helical" evidence="7">
    <location>
        <begin position="28"/>
        <end position="45"/>
    </location>
</feature>
<protein>
    <recommendedName>
        <fullName evidence="2">histidine kinase</fullName>
        <ecNumber evidence="2">2.7.13.3</ecNumber>
    </recommendedName>
</protein>
<dbReference type="GO" id="GO:0000160">
    <property type="term" value="P:phosphorelay signal transduction system"/>
    <property type="evidence" value="ECO:0007669"/>
    <property type="project" value="UniProtKB-KW"/>
</dbReference>
<evidence type="ECO:0000256" key="2">
    <source>
        <dbReference type="ARBA" id="ARBA00012438"/>
    </source>
</evidence>
<keyword evidence="7" id="KW-0812">Transmembrane</keyword>
<feature type="transmembrane region" description="Helical" evidence="7">
    <location>
        <begin position="112"/>
        <end position="130"/>
    </location>
</feature>
<dbReference type="InterPro" id="IPR036890">
    <property type="entry name" value="HATPase_C_sf"/>
</dbReference>